<dbReference type="Proteomes" id="UP000076154">
    <property type="component" value="Unassembled WGS sequence"/>
</dbReference>
<reference evidence="1" key="1">
    <citation type="submission" date="2018-04" db="EMBL/GenBank/DDBJ databases">
        <title>Whole genome sequencing of Hypsizygus marmoreus.</title>
        <authorList>
            <person name="Choi I.-G."/>
            <person name="Min B."/>
            <person name="Kim J.-G."/>
            <person name="Kim S."/>
            <person name="Oh Y.-L."/>
            <person name="Kong W.-S."/>
            <person name="Park H."/>
            <person name="Jeong J."/>
            <person name="Song E.-S."/>
        </authorList>
    </citation>
    <scope>NUCLEOTIDE SEQUENCE [LARGE SCALE GENOMIC DNA]</scope>
    <source>
        <strain evidence="1">51987-8</strain>
    </source>
</reference>
<protein>
    <submittedName>
        <fullName evidence="1">Uncharacterized protein</fullName>
    </submittedName>
</protein>
<evidence type="ECO:0000313" key="2">
    <source>
        <dbReference type="Proteomes" id="UP000076154"/>
    </source>
</evidence>
<gene>
    <name evidence="1" type="ORF">Hypma_005076</name>
</gene>
<accession>A0A369K0L1</accession>
<keyword evidence="2" id="KW-1185">Reference proteome</keyword>
<dbReference type="InParanoid" id="A0A369K0L1"/>
<dbReference type="EMBL" id="LUEZ02000021">
    <property type="protein sequence ID" value="RDB27000.1"/>
    <property type="molecule type" value="Genomic_DNA"/>
</dbReference>
<organism evidence="1 2">
    <name type="scientific">Hypsizygus marmoreus</name>
    <name type="common">White beech mushroom</name>
    <name type="synonym">Agaricus marmoreus</name>
    <dbReference type="NCBI Taxonomy" id="39966"/>
    <lineage>
        <taxon>Eukaryota</taxon>
        <taxon>Fungi</taxon>
        <taxon>Dikarya</taxon>
        <taxon>Basidiomycota</taxon>
        <taxon>Agaricomycotina</taxon>
        <taxon>Agaricomycetes</taxon>
        <taxon>Agaricomycetidae</taxon>
        <taxon>Agaricales</taxon>
        <taxon>Tricholomatineae</taxon>
        <taxon>Lyophyllaceae</taxon>
        <taxon>Hypsizygus</taxon>
    </lineage>
</organism>
<name>A0A369K0L1_HYPMA</name>
<proteinExistence type="predicted"/>
<dbReference type="AlphaFoldDB" id="A0A369K0L1"/>
<sequence>MSPFCSNTNLSHLECAPLVLRAKIEPSKFIGGCITRSVCFGQFKSLFARDQGLQSFTWSATRSRHSKTLYTVHRKMCTHGKPLLHSYGGLWPAAQSKIRGFAEKRLSFPLNAAHPAHRSPNHPFGEEHVLVNEQKEYRIYGFRRNPFRHDCDFVSQHSFNLDENSDLEINCESILDKCIFPPIDYGLTSQFANRDVVHNDSIFNDRGRGRQVRCLLIPFPERHRPPVYQGTSREFLFQANCGSGAIDPMDDSGLLDEPFWRENLTSRRGFVL</sequence>
<evidence type="ECO:0000313" key="1">
    <source>
        <dbReference type="EMBL" id="RDB27000.1"/>
    </source>
</evidence>
<comment type="caution">
    <text evidence="1">The sequence shown here is derived from an EMBL/GenBank/DDBJ whole genome shotgun (WGS) entry which is preliminary data.</text>
</comment>